<dbReference type="InterPro" id="IPR020843">
    <property type="entry name" value="ER"/>
</dbReference>
<dbReference type="InterPro" id="IPR050129">
    <property type="entry name" value="Zn_alcohol_dh"/>
</dbReference>
<dbReference type="EMBL" id="PVNH01000003">
    <property type="protein sequence ID" value="PRX49405.1"/>
    <property type="molecule type" value="Genomic_DNA"/>
</dbReference>
<dbReference type="Proteomes" id="UP000238362">
    <property type="component" value="Unassembled WGS sequence"/>
</dbReference>
<dbReference type="SUPFAM" id="SSF51735">
    <property type="entry name" value="NAD(P)-binding Rossmann-fold domains"/>
    <property type="match status" value="1"/>
</dbReference>
<dbReference type="RefSeq" id="WP_106178067.1">
    <property type="nucleotide sequence ID" value="NZ_PVNH01000003.1"/>
</dbReference>
<accession>A0A2T0LZ51</accession>
<evidence type="ECO:0000313" key="8">
    <source>
        <dbReference type="Proteomes" id="UP000238362"/>
    </source>
</evidence>
<keyword evidence="2 5" id="KW-0479">Metal-binding</keyword>
<proteinExistence type="inferred from homology"/>
<dbReference type="SMART" id="SM00829">
    <property type="entry name" value="PKS_ER"/>
    <property type="match status" value="1"/>
</dbReference>
<evidence type="ECO:0000256" key="1">
    <source>
        <dbReference type="ARBA" id="ARBA00001947"/>
    </source>
</evidence>
<dbReference type="Gene3D" id="3.90.180.10">
    <property type="entry name" value="Medium-chain alcohol dehydrogenases, catalytic domain"/>
    <property type="match status" value="1"/>
</dbReference>
<dbReference type="InterPro" id="IPR036291">
    <property type="entry name" value="NAD(P)-bd_dom_sf"/>
</dbReference>
<name>A0A2T0LZ51_9PSEU</name>
<dbReference type="PANTHER" id="PTHR43401:SF2">
    <property type="entry name" value="L-THREONINE 3-DEHYDROGENASE"/>
    <property type="match status" value="1"/>
</dbReference>
<dbReference type="GO" id="GO:0016491">
    <property type="term" value="F:oxidoreductase activity"/>
    <property type="evidence" value="ECO:0007669"/>
    <property type="project" value="UniProtKB-KW"/>
</dbReference>
<organism evidence="7 8">
    <name type="scientific">Prauserella shujinwangii</name>
    <dbReference type="NCBI Taxonomy" id="1453103"/>
    <lineage>
        <taxon>Bacteria</taxon>
        <taxon>Bacillati</taxon>
        <taxon>Actinomycetota</taxon>
        <taxon>Actinomycetes</taxon>
        <taxon>Pseudonocardiales</taxon>
        <taxon>Pseudonocardiaceae</taxon>
        <taxon>Prauserella</taxon>
    </lineage>
</organism>
<dbReference type="InterPro" id="IPR002328">
    <property type="entry name" value="ADH_Zn_CS"/>
</dbReference>
<dbReference type="AlphaFoldDB" id="A0A2T0LZ51"/>
<dbReference type="PROSITE" id="PS00059">
    <property type="entry name" value="ADH_ZINC"/>
    <property type="match status" value="1"/>
</dbReference>
<reference evidence="7 8" key="1">
    <citation type="submission" date="2018-03" db="EMBL/GenBank/DDBJ databases">
        <title>Genomic Encyclopedia of Type Strains, Phase III (KMG-III): the genomes of soil and plant-associated and newly described type strains.</title>
        <authorList>
            <person name="Whitman W."/>
        </authorList>
    </citation>
    <scope>NUCLEOTIDE SEQUENCE [LARGE SCALE GENOMIC DNA]</scope>
    <source>
        <strain evidence="7 8">CGMCC 4.7125</strain>
    </source>
</reference>
<protein>
    <submittedName>
        <fullName evidence="7">2-desacetyl-2-hydroxyethyl bacteriochlorophyllide A dehydrogenase</fullName>
    </submittedName>
</protein>
<comment type="caution">
    <text evidence="7">The sequence shown here is derived from an EMBL/GenBank/DDBJ whole genome shotgun (WGS) entry which is preliminary data.</text>
</comment>
<dbReference type="PANTHER" id="PTHR43401">
    <property type="entry name" value="L-THREONINE 3-DEHYDROGENASE"/>
    <property type="match status" value="1"/>
</dbReference>
<dbReference type="OrthoDB" id="3987021at2"/>
<dbReference type="GO" id="GO:0008270">
    <property type="term" value="F:zinc ion binding"/>
    <property type="evidence" value="ECO:0007669"/>
    <property type="project" value="InterPro"/>
</dbReference>
<feature type="domain" description="Enoyl reductase (ER)" evidence="6">
    <location>
        <begin position="11"/>
        <end position="333"/>
    </location>
</feature>
<gene>
    <name evidence="7" type="ORF">B0I33_103441</name>
</gene>
<dbReference type="Pfam" id="PF00107">
    <property type="entry name" value="ADH_zinc_N"/>
    <property type="match status" value="1"/>
</dbReference>
<dbReference type="Pfam" id="PF08240">
    <property type="entry name" value="ADH_N"/>
    <property type="match status" value="1"/>
</dbReference>
<dbReference type="InterPro" id="IPR013149">
    <property type="entry name" value="ADH-like_C"/>
</dbReference>
<dbReference type="InterPro" id="IPR013154">
    <property type="entry name" value="ADH-like_N"/>
</dbReference>
<evidence type="ECO:0000313" key="7">
    <source>
        <dbReference type="EMBL" id="PRX49405.1"/>
    </source>
</evidence>
<evidence type="ECO:0000256" key="2">
    <source>
        <dbReference type="ARBA" id="ARBA00022723"/>
    </source>
</evidence>
<sequence>MSRAVRMEAPGHTRVVAVTAPGPEPGDVVVRVAWAGICGSDVEVFEGTRPAAFVRYPIVPGHEWSGTVEAVGEGVDAALLGKPVVGEGFRSCQVCPACRRGEPTVCHADYDETGFTQDGAWADRLTVPARLLHVLPDGADLRAAAGLEPAACVAEACLRAAVQQGERVAVVGAGTLGLLAAQLLRADNPAELVMVHPTAARAELAATCGASALVTPDEAAGLAGRFDVVVEAAGVTGTAALACRLTRRGGRVVITGIPGEEDVLSTRDIVTNHLAVHTVFGAPPRAWVYAVRAFATGNLDPSLLVTHEFVLEDAEKALSTVAERGPGTVKVLLHP</sequence>
<evidence type="ECO:0000259" key="6">
    <source>
        <dbReference type="SMART" id="SM00829"/>
    </source>
</evidence>
<evidence type="ECO:0000256" key="3">
    <source>
        <dbReference type="ARBA" id="ARBA00022833"/>
    </source>
</evidence>
<dbReference type="SUPFAM" id="SSF50129">
    <property type="entry name" value="GroES-like"/>
    <property type="match status" value="1"/>
</dbReference>
<dbReference type="Gene3D" id="3.40.50.720">
    <property type="entry name" value="NAD(P)-binding Rossmann-like Domain"/>
    <property type="match status" value="1"/>
</dbReference>
<keyword evidence="3 5" id="KW-0862">Zinc</keyword>
<keyword evidence="8" id="KW-1185">Reference proteome</keyword>
<evidence type="ECO:0000256" key="4">
    <source>
        <dbReference type="ARBA" id="ARBA00023002"/>
    </source>
</evidence>
<evidence type="ECO:0000256" key="5">
    <source>
        <dbReference type="RuleBase" id="RU361277"/>
    </source>
</evidence>
<comment type="similarity">
    <text evidence="5">Belongs to the zinc-containing alcohol dehydrogenase family.</text>
</comment>
<dbReference type="InterPro" id="IPR011032">
    <property type="entry name" value="GroES-like_sf"/>
</dbReference>
<keyword evidence="4" id="KW-0560">Oxidoreductase</keyword>
<comment type="cofactor">
    <cofactor evidence="1 5">
        <name>Zn(2+)</name>
        <dbReference type="ChEBI" id="CHEBI:29105"/>
    </cofactor>
</comment>